<evidence type="ECO:0000313" key="1">
    <source>
        <dbReference type="EMBL" id="KTC73146.1"/>
    </source>
</evidence>
<dbReference type="PATRIC" id="fig|447.4.peg.1907"/>
<proteinExistence type="predicted"/>
<accession>A0A0W0RQ14</accession>
<gene>
    <name evidence="1" type="ORF">Lboz_1792</name>
</gene>
<dbReference type="RefSeq" id="WP_058459440.1">
    <property type="nucleotide sequence ID" value="NZ_CAAAIY010000022.1"/>
</dbReference>
<dbReference type="EMBL" id="LNXU01000019">
    <property type="protein sequence ID" value="KTC73146.1"/>
    <property type="molecule type" value="Genomic_DNA"/>
</dbReference>
<evidence type="ECO:0000313" key="2">
    <source>
        <dbReference type="Proteomes" id="UP000054695"/>
    </source>
</evidence>
<dbReference type="Proteomes" id="UP000054695">
    <property type="component" value="Unassembled WGS sequence"/>
</dbReference>
<name>A0A0W0RQ14_LEGBO</name>
<sequence>MDIIAAFRWESSKDKSLSYLIIDEDFKKRVEPKIIKLNHLNFELFQKEAKEFIREFYSQIEMLYFQNKNNCSILIEYKIVGSGNMLVISN</sequence>
<organism evidence="1 2">
    <name type="scientific">Legionella bozemanae</name>
    <name type="common">Fluoribacter bozemanae</name>
    <dbReference type="NCBI Taxonomy" id="447"/>
    <lineage>
        <taxon>Bacteria</taxon>
        <taxon>Pseudomonadati</taxon>
        <taxon>Pseudomonadota</taxon>
        <taxon>Gammaproteobacteria</taxon>
        <taxon>Legionellales</taxon>
        <taxon>Legionellaceae</taxon>
        <taxon>Legionella</taxon>
    </lineage>
</organism>
<keyword evidence="2" id="KW-1185">Reference proteome</keyword>
<comment type="caution">
    <text evidence="1">The sequence shown here is derived from an EMBL/GenBank/DDBJ whole genome shotgun (WGS) entry which is preliminary data.</text>
</comment>
<dbReference type="AlphaFoldDB" id="A0A0W0RQ14"/>
<protein>
    <submittedName>
        <fullName evidence="1">Uncharacterized protein</fullName>
    </submittedName>
</protein>
<reference evidence="1 2" key="1">
    <citation type="submission" date="2015-11" db="EMBL/GenBank/DDBJ databases">
        <title>Genomic analysis of 38 Legionella species identifies large and diverse effector repertoires.</title>
        <authorList>
            <person name="Burstein D."/>
            <person name="Amaro F."/>
            <person name="Zusman T."/>
            <person name="Lifshitz Z."/>
            <person name="Cohen O."/>
            <person name="Gilbert J.A."/>
            <person name="Pupko T."/>
            <person name="Shuman H.A."/>
            <person name="Segal G."/>
        </authorList>
    </citation>
    <scope>NUCLEOTIDE SEQUENCE [LARGE SCALE GENOMIC DNA]</scope>
    <source>
        <strain evidence="1 2">WIGA</strain>
    </source>
</reference>